<dbReference type="Gene3D" id="3.30.1370.160">
    <property type="match status" value="1"/>
</dbReference>
<dbReference type="AlphaFoldDB" id="A0A5S9M996"/>
<reference evidence="1 2" key="1">
    <citation type="submission" date="2019-12" db="EMBL/GenBank/DDBJ databases">
        <title>Full genome sequence of a Bacillus safensis strain isolated from commercially available natto in Indonesia.</title>
        <authorList>
            <person name="Yoshida M."/>
            <person name="Uomi M."/>
            <person name="Waturangi D."/>
            <person name="Ekaputri J.J."/>
            <person name="Setiamarga D.H.E."/>
        </authorList>
    </citation>
    <scope>NUCLEOTIDE SEQUENCE [LARGE SCALE GENOMIC DNA]</scope>
    <source>
        <strain evidence="1 2">IDN1</strain>
    </source>
</reference>
<protein>
    <submittedName>
        <fullName evidence="1">Uncharacterized protein</fullName>
    </submittedName>
</protein>
<name>A0A5S9M996_BACIA</name>
<evidence type="ECO:0000313" key="1">
    <source>
        <dbReference type="EMBL" id="BBP89162.1"/>
    </source>
</evidence>
<proteinExistence type="predicted"/>
<accession>A0A5S9M996</accession>
<dbReference type="EMBL" id="AP021906">
    <property type="protein sequence ID" value="BBP89162.1"/>
    <property type="molecule type" value="Genomic_DNA"/>
</dbReference>
<gene>
    <name evidence="1" type="ORF">BsIDN1_27800</name>
</gene>
<dbReference type="Proteomes" id="UP000464658">
    <property type="component" value="Chromosome"/>
</dbReference>
<sequence>MLGWKKIALDQYRMKLTDFLDPREQFITESVIQHGEELGIMFFLAGMRERSAKEPSFILII</sequence>
<evidence type="ECO:0000313" key="2">
    <source>
        <dbReference type="Proteomes" id="UP000464658"/>
    </source>
</evidence>
<organism evidence="1 2">
    <name type="scientific">Bacillus safensis</name>
    <dbReference type="NCBI Taxonomy" id="561879"/>
    <lineage>
        <taxon>Bacteria</taxon>
        <taxon>Bacillati</taxon>
        <taxon>Bacillota</taxon>
        <taxon>Bacilli</taxon>
        <taxon>Bacillales</taxon>
        <taxon>Bacillaceae</taxon>
        <taxon>Bacillus</taxon>
    </lineage>
</organism>